<feature type="domain" description="C2" evidence="7">
    <location>
        <begin position="1"/>
        <end position="96"/>
    </location>
</feature>
<evidence type="ECO:0000256" key="3">
    <source>
        <dbReference type="ARBA" id="ARBA00022737"/>
    </source>
</evidence>
<comment type="subcellular location">
    <subcellularLocation>
        <location evidence="1">Membrane</location>
        <topology evidence="1">Single-pass membrane protein</topology>
    </subcellularLocation>
</comment>
<dbReference type="InterPro" id="IPR037724">
    <property type="entry name" value="C2E_Ferlin"/>
</dbReference>
<sequence>MDKDSFSDPYAHVSFLHVSKTTEVIRATLNPTWDQTLIFENIEIYGDPQAVAYNPPDVVLELYDSDQVGKDEPMGRSMCAPTVKLNPSMSGTPKLQADEGDLPIVPPRRGERLYMVPQGIRPVVQLTAVEVLTWGLRNMKSYQLATVSSPSLIVECGGEIVQTTVIRNFKKNPNFPGSVLLLKVLLPKEEMYTPPIVLKVIDHRPFGRKPVVGQCTIDCLEEFRCDPYRISNDICMSARVAMIAAAQNDVIIDVEESPILNTVLQAEKEEETVDWWSKFYASIGDEEKCGPYLKKGYDKLQVYKTELEDVPEFDGLTDFCRTFKLQRGKTEENDEDDPSVVGEFKGSFKIYPLPDDPGVPAPPRQFTELPESGPQECLVRIYVIRCIDLQPKDTNGMCDPYVKISMGRKTHDDRDNYKPNTLNPEFGRMFELSCFIPQDKDLKIAVYDYDLLSRDEKVGETVIDLENRLLSRYRSSCGLPQTYCTWMPGMEEQKQKTDVHYRSLDGDGNFNWRFIYEFDYLPAEQLCVVSRKDHFWNLDKTEFRIPPKLTIQIWDNDKFSLDDYLGSVELDLLNLISPAKSPEKCSLKMLPGMPNSSSLKKPLPNSLFSQKAVRGWWPCVNEQDGKHVLGGKVEMTLEIVDEKEMQERPAGKGRDEPNMNPKLDQPNVAPDIKAEDLKDDLSKANVIDKNDDDLCEANTQDMSQDCSQTEDTQSVPSSQTLMDCGSAGGLEESDNASGKNNLTEIELSNGQKSKRPSSPGPQPAKTTCVAADASNPKLILSLKNSPRKDVNTPSDAEMLSPTSPLSKSTLFDCSEKDHDSTEQDSSFAMSQEVDSQDVVGDNDSGCSAKDGVQRDTTETENAERAECSGACDLIKNPSGASSESGWLGTPIDELNRMPQCAPPFPHLRALPNHTVTVRTDLLREGEFPVSYPSKFKDAWDDMSVKMPCSDKNLFPMETEVGGRVQSRWDLICTALRRGFKSSLDIREAILTYNIAHTKKWDFTALNLLCTEPISVRHPPPSTLESRGGKKASSS</sequence>
<keyword evidence="9" id="KW-1185">Reference proteome</keyword>
<feature type="region of interest" description="Disordered" evidence="6">
    <location>
        <begin position="640"/>
        <end position="668"/>
    </location>
</feature>
<gene>
    <name evidence="8" type="ORF">fugu_012985</name>
</gene>
<feature type="compositionally biased region" description="Basic and acidic residues" evidence="6">
    <location>
        <begin position="640"/>
        <end position="657"/>
    </location>
</feature>
<dbReference type="Gene3D" id="2.60.40.150">
    <property type="entry name" value="C2 domain"/>
    <property type="match status" value="3"/>
</dbReference>
<dbReference type="InterPro" id="IPR000008">
    <property type="entry name" value="C2_dom"/>
</dbReference>
<dbReference type="PROSITE" id="PS50004">
    <property type="entry name" value="C2"/>
    <property type="match status" value="3"/>
</dbReference>
<dbReference type="PANTHER" id="PTHR12546:SF55">
    <property type="entry name" value="MYOFERLIN"/>
    <property type="match status" value="1"/>
</dbReference>
<dbReference type="CDD" id="cd08374">
    <property type="entry name" value="C2F_Ferlin"/>
    <property type="match status" value="1"/>
</dbReference>
<dbReference type="PRINTS" id="PR00360">
    <property type="entry name" value="C2DOMAIN"/>
</dbReference>
<dbReference type="InterPro" id="IPR037721">
    <property type="entry name" value="Ferlin"/>
</dbReference>
<evidence type="ECO:0000259" key="7">
    <source>
        <dbReference type="PROSITE" id="PS50004"/>
    </source>
</evidence>
<dbReference type="GO" id="GO:0007009">
    <property type="term" value="P:plasma membrane organization"/>
    <property type="evidence" value="ECO:0007669"/>
    <property type="project" value="TreeGrafter"/>
</dbReference>
<dbReference type="PANTHER" id="PTHR12546">
    <property type="entry name" value="FER-1-LIKE"/>
    <property type="match status" value="1"/>
</dbReference>
<dbReference type="GO" id="GO:0061025">
    <property type="term" value="P:membrane fusion"/>
    <property type="evidence" value="ECO:0007669"/>
    <property type="project" value="TreeGrafter"/>
</dbReference>
<feature type="compositionally biased region" description="Polar residues" evidence="6">
    <location>
        <begin position="735"/>
        <end position="751"/>
    </location>
</feature>
<dbReference type="GO" id="GO:0016020">
    <property type="term" value="C:membrane"/>
    <property type="evidence" value="ECO:0007669"/>
    <property type="project" value="UniProtKB-SubCell"/>
</dbReference>
<evidence type="ECO:0000256" key="2">
    <source>
        <dbReference type="ARBA" id="ARBA00022692"/>
    </source>
</evidence>
<dbReference type="AlphaFoldDB" id="A0A4Z2C6U6"/>
<evidence type="ECO:0000256" key="5">
    <source>
        <dbReference type="ARBA" id="ARBA00023136"/>
    </source>
</evidence>
<protein>
    <recommendedName>
        <fullName evidence="7">C2 domain-containing protein</fullName>
    </recommendedName>
</protein>
<feature type="compositionally biased region" description="Basic and acidic residues" evidence="6">
    <location>
        <begin position="851"/>
        <end position="861"/>
    </location>
</feature>
<dbReference type="InterPro" id="IPR037725">
    <property type="entry name" value="C2F_Ferlin"/>
</dbReference>
<keyword evidence="5" id="KW-0472">Membrane</keyword>
<evidence type="ECO:0000256" key="6">
    <source>
        <dbReference type="SAM" id="MobiDB-lite"/>
    </source>
</evidence>
<keyword evidence="4" id="KW-1133">Transmembrane helix</keyword>
<dbReference type="InterPro" id="IPR035892">
    <property type="entry name" value="C2_domain_sf"/>
</dbReference>
<reference evidence="8 9" key="1">
    <citation type="submission" date="2019-04" db="EMBL/GenBank/DDBJ databases">
        <title>The sequence and de novo assembly of Takifugu bimaculatus genome using PacBio and Hi-C technologies.</title>
        <authorList>
            <person name="Xu P."/>
            <person name="Liu B."/>
            <person name="Zhou Z."/>
        </authorList>
    </citation>
    <scope>NUCLEOTIDE SEQUENCE [LARGE SCALE GENOMIC DNA]</scope>
    <source>
        <strain evidence="8">TB-2018</strain>
        <tissue evidence="8">Muscle</tissue>
    </source>
</reference>
<feature type="compositionally biased region" description="Polar residues" evidence="6">
    <location>
        <begin position="699"/>
        <end position="721"/>
    </location>
</feature>
<dbReference type="EMBL" id="SWLE01000005">
    <property type="protein sequence ID" value="TNM99952.1"/>
    <property type="molecule type" value="Genomic_DNA"/>
</dbReference>
<evidence type="ECO:0000256" key="1">
    <source>
        <dbReference type="ARBA" id="ARBA00004167"/>
    </source>
</evidence>
<evidence type="ECO:0000313" key="8">
    <source>
        <dbReference type="EMBL" id="TNM99952.1"/>
    </source>
</evidence>
<evidence type="ECO:0000313" key="9">
    <source>
        <dbReference type="Proteomes" id="UP000516260"/>
    </source>
</evidence>
<dbReference type="CDD" id="cd04017">
    <property type="entry name" value="C2D_Ferlin"/>
    <property type="match status" value="1"/>
</dbReference>
<dbReference type="CDD" id="cd04037">
    <property type="entry name" value="C2E_Ferlin"/>
    <property type="match status" value="1"/>
</dbReference>
<keyword evidence="2" id="KW-0812">Transmembrane</keyword>
<dbReference type="SMART" id="SM00239">
    <property type="entry name" value="C2"/>
    <property type="match status" value="3"/>
</dbReference>
<dbReference type="Proteomes" id="UP000516260">
    <property type="component" value="Chromosome 13"/>
</dbReference>
<feature type="compositionally biased region" description="Low complexity" evidence="6">
    <location>
        <begin position="799"/>
        <end position="810"/>
    </location>
</feature>
<feature type="domain" description="C2" evidence="7">
    <location>
        <begin position="109"/>
        <end position="234"/>
    </location>
</feature>
<accession>A0A4Z2C6U6</accession>
<name>A0A4Z2C6U6_9TELE</name>
<organism evidence="8 9">
    <name type="scientific">Takifugu bimaculatus</name>
    <dbReference type="NCBI Taxonomy" id="433685"/>
    <lineage>
        <taxon>Eukaryota</taxon>
        <taxon>Metazoa</taxon>
        <taxon>Chordata</taxon>
        <taxon>Craniata</taxon>
        <taxon>Vertebrata</taxon>
        <taxon>Euteleostomi</taxon>
        <taxon>Actinopterygii</taxon>
        <taxon>Neopterygii</taxon>
        <taxon>Teleostei</taxon>
        <taxon>Neoteleostei</taxon>
        <taxon>Acanthomorphata</taxon>
        <taxon>Eupercaria</taxon>
        <taxon>Tetraodontiformes</taxon>
        <taxon>Tetradontoidea</taxon>
        <taxon>Tetraodontidae</taxon>
        <taxon>Takifugu</taxon>
    </lineage>
</organism>
<dbReference type="InterPro" id="IPR037723">
    <property type="entry name" value="C2D_Ferlin"/>
</dbReference>
<feature type="region of interest" description="Disordered" evidence="6">
    <location>
        <begin position="699"/>
        <end position="861"/>
    </location>
</feature>
<comment type="caution">
    <text evidence="8">The sequence shown here is derived from an EMBL/GenBank/DDBJ whole genome shotgun (WGS) entry which is preliminary data.</text>
</comment>
<dbReference type="Pfam" id="PF00168">
    <property type="entry name" value="C2"/>
    <property type="match status" value="4"/>
</dbReference>
<feature type="domain" description="C2" evidence="7">
    <location>
        <begin position="360"/>
        <end position="478"/>
    </location>
</feature>
<dbReference type="SUPFAM" id="SSF49562">
    <property type="entry name" value="C2 domain (Calcium/lipid-binding domain, CaLB)"/>
    <property type="match status" value="4"/>
</dbReference>
<keyword evidence="3" id="KW-0677">Repeat</keyword>
<proteinExistence type="predicted"/>
<evidence type="ECO:0000256" key="4">
    <source>
        <dbReference type="ARBA" id="ARBA00022989"/>
    </source>
</evidence>
<feature type="compositionally biased region" description="Polar residues" evidence="6">
    <location>
        <begin position="823"/>
        <end position="833"/>
    </location>
</feature>